<protein>
    <submittedName>
        <fullName evidence="2">Uncharacterized protein</fullName>
    </submittedName>
</protein>
<reference evidence="2 3" key="1">
    <citation type="journal article" date="2018" name="Biotechnol. Biofuels">
        <title>Integrative visual omics of the white-rot fungus Polyporus brumalis exposes the biotechnological potential of its oxidative enzymes for delignifying raw plant biomass.</title>
        <authorList>
            <person name="Miyauchi S."/>
            <person name="Rancon A."/>
            <person name="Drula E."/>
            <person name="Hage H."/>
            <person name="Chaduli D."/>
            <person name="Favel A."/>
            <person name="Grisel S."/>
            <person name="Henrissat B."/>
            <person name="Herpoel-Gimbert I."/>
            <person name="Ruiz-Duenas F.J."/>
            <person name="Chevret D."/>
            <person name="Hainaut M."/>
            <person name="Lin J."/>
            <person name="Wang M."/>
            <person name="Pangilinan J."/>
            <person name="Lipzen A."/>
            <person name="Lesage-Meessen L."/>
            <person name="Navarro D."/>
            <person name="Riley R."/>
            <person name="Grigoriev I.V."/>
            <person name="Zhou S."/>
            <person name="Raouche S."/>
            <person name="Rosso M.N."/>
        </authorList>
    </citation>
    <scope>NUCLEOTIDE SEQUENCE [LARGE SCALE GENOMIC DNA]</scope>
    <source>
        <strain evidence="2 3">BRFM 1820</strain>
    </source>
</reference>
<dbReference type="EMBL" id="KZ857454">
    <property type="protein sequence ID" value="RDX44121.1"/>
    <property type="molecule type" value="Genomic_DNA"/>
</dbReference>
<keyword evidence="3" id="KW-1185">Reference proteome</keyword>
<feature type="region of interest" description="Disordered" evidence="1">
    <location>
        <begin position="244"/>
        <end position="268"/>
    </location>
</feature>
<name>A0A371CV13_9APHY</name>
<evidence type="ECO:0000313" key="3">
    <source>
        <dbReference type="Proteomes" id="UP000256964"/>
    </source>
</evidence>
<proteinExistence type="predicted"/>
<gene>
    <name evidence="2" type="ORF">OH76DRAFT_1114209</name>
</gene>
<accession>A0A371CV13</accession>
<sequence length="268" mass="29659">MPHIRRPGAIRSPHDCTQRRRRPSFLALRRYRQQAPDYDTVPRAPVSKVRTDLRERAPRHGAGGVRIRSRTAHVAPMYLDQRRPCVGSNLHHEADVGQESSADPPGARHDTMRFAGPTTTAEEDPEELCVHCAMPCPTPGTLELVTARHGLLRSRRPGPSASASIPCVESKHDADVVQERRILRSLRSRRTTRHERFEGPMPNDQRPTTDVEVQVPLCDTDAFAHAQIQTLVTSRAAPRRVSNLYAAQRRPGSAGPDLVDTSPGAAGT</sequence>
<feature type="region of interest" description="Disordered" evidence="1">
    <location>
        <begin position="1"/>
        <end position="22"/>
    </location>
</feature>
<dbReference type="AlphaFoldDB" id="A0A371CV13"/>
<evidence type="ECO:0000256" key="1">
    <source>
        <dbReference type="SAM" id="MobiDB-lite"/>
    </source>
</evidence>
<evidence type="ECO:0000313" key="2">
    <source>
        <dbReference type="EMBL" id="RDX44121.1"/>
    </source>
</evidence>
<dbReference type="Proteomes" id="UP000256964">
    <property type="component" value="Unassembled WGS sequence"/>
</dbReference>
<organism evidence="2 3">
    <name type="scientific">Lentinus brumalis</name>
    <dbReference type="NCBI Taxonomy" id="2498619"/>
    <lineage>
        <taxon>Eukaryota</taxon>
        <taxon>Fungi</taxon>
        <taxon>Dikarya</taxon>
        <taxon>Basidiomycota</taxon>
        <taxon>Agaricomycotina</taxon>
        <taxon>Agaricomycetes</taxon>
        <taxon>Polyporales</taxon>
        <taxon>Polyporaceae</taxon>
        <taxon>Lentinus</taxon>
    </lineage>
</organism>